<evidence type="ECO:0000256" key="6">
    <source>
        <dbReference type="ARBA" id="ARBA00023136"/>
    </source>
</evidence>
<comment type="subcellular location">
    <subcellularLocation>
        <location evidence="1 8">Cell outer membrane</location>
        <topology evidence="1 8">Multi-pass membrane protein</topology>
    </subcellularLocation>
</comment>
<feature type="domain" description="TonB-dependent receptor plug" evidence="10">
    <location>
        <begin position="63"/>
        <end position="158"/>
    </location>
</feature>
<evidence type="ECO:0000256" key="8">
    <source>
        <dbReference type="PROSITE-ProRule" id="PRU01360"/>
    </source>
</evidence>
<proteinExistence type="inferred from homology"/>
<dbReference type="EMBL" id="JAUKPO010000013">
    <property type="protein sequence ID" value="MDO1448759.1"/>
    <property type="molecule type" value="Genomic_DNA"/>
</dbReference>
<comment type="similarity">
    <text evidence="8">Belongs to the TonB-dependent receptor family.</text>
</comment>
<dbReference type="Pfam" id="PF07715">
    <property type="entry name" value="Plug"/>
    <property type="match status" value="1"/>
</dbReference>
<evidence type="ECO:0000256" key="1">
    <source>
        <dbReference type="ARBA" id="ARBA00004571"/>
    </source>
</evidence>
<dbReference type="InterPro" id="IPR037066">
    <property type="entry name" value="Plug_dom_sf"/>
</dbReference>
<keyword evidence="7 8" id="KW-0998">Cell outer membrane</keyword>
<evidence type="ECO:0000259" key="10">
    <source>
        <dbReference type="Pfam" id="PF07715"/>
    </source>
</evidence>
<organism evidence="11 12">
    <name type="scientific">Rhodocytophaga aerolata</name>
    <dbReference type="NCBI Taxonomy" id="455078"/>
    <lineage>
        <taxon>Bacteria</taxon>
        <taxon>Pseudomonadati</taxon>
        <taxon>Bacteroidota</taxon>
        <taxon>Cytophagia</taxon>
        <taxon>Cytophagales</taxon>
        <taxon>Rhodocytophagaceae</taxon>
        <taxon>Rhodocytophaga</taxon>
    </lineage>
</organism>
<dbReference type="InterPro" id="IPR012910">
    <property type="entry name" value="Plug_dom"/>
</dbReference>
<evidence type="ECO:0000256" key="2">
    <source>
        <dbReference type="ARBA" id="ARBA00022448"/>
    </source>
</evidence>
<feature type="signal peptide" evidence="9">
    <location>
        <begin position="1"/>
        <end position="25"/>
    </location>
</feature>
<keyword evidence="3 8" id="KW-1134">Transmembrane beta strand</keyword>
<evidence type="ECO:0000256" key="3">
    <source>
        <dbReference type="ARBA" id="ARBA00022452"/>
    </source>
</evidence>
<comment type="caution">
    <text evidence="11">The sequence shown here is derived from an EMBL/GenBank/DDBJ whole genome shotgun (WGS) entry which is preliminary data.</text>
</comment>
<keyword evidence="12" id="KW-1185">Reference proteome</keyword>
<sequence length="657" mass="74222">MKKSILFIGISFLCFLFSKNQLVYAQNHTVKIDSIAKTQSIREIIVRAKRPEKYSAGSRITGLDTTTLHWYRTGSLSDVLQMATPIYLKTYGPGMLSSISFRGTAASHTAVLWNGFNIIQPSNGQTDFATIPVFSSDIVDIQHGNSSTTYGSGAIGGTILLSSPLQFGKGVAAGIQQTVGSFGLYSTSAQSGFSNLKWSVQTKLFHQQAQNNFTFRNTTKFSKPTERQENASFQQYGFTQDVGTWLSSKNLLTLRAWYTHNYRHIPPAMGAVHRNATQLDKNLRLSAEWNTFHTLGNTTIRVAFFDEKLKYSEDQVQSVTAIQTLQSQAEHEYSFKDKVTIKAGAELQQFYAQVDGYGQPKTETRSSAFLLTKLHLHPRLNINLNLRQAFVDGFNPPFTPSAGYQFFLLNSQLHNLSLKGNVARSYRVPTLNERFWQQGGNPHIKPENGRSYEQGLLHKWQHKRGKVVSELTVYTMNVDNWIQWLPTSQGYWSPTNIMQVKPRGFELSTKWIIDASTVNASIGAMYAYTESTVSKSYQLSGQTVGKQLMYVPLHTGTLHSLVTFKGFSLGTNVAYTGFRYTNNSNSDWLNAYFLLNWYAAKSFYWHKTTVELSTRVNNLTNTLYQNMENRPMPGRNLELRLSLFFHSKPNNSNKLSD</sequence>
<evidence type="ECO:0000256" key="9">
    <source>
        <dbReference type="SAM" id="SignalP"/>
    </source>
</evidence>
<protein>
    <submittedName>
        <fullName evidence="11">TonB-dependent receptor plug domain-containing protein</fullName>
    </submittedName>
</protein>
<evidence type="ECO:0000256" key="4">
    <source>
        <dbReference type="ARBA" id="ARBA00022692"/>
    </source>
</evidence>
<keyword evidence="4 8" id="KW-0812">Transmembrane</keyword>
<dbReference type="SUPFAM" id="SSF56935">
    <property type="entry name" value="Porins"/>
    <property type="match status" value="1"/>
</dbReference>
<name>A0ABT8R9U7_9BACT</name>
<keyword evidence="6 8" id="KW-0472">Membrane</keyword>
<evidence type="ECO:0000313" key="12">
    <source>
        <dbReference type="Proteomes" id="UP001168528"/>
    </source>
</evidence>
<dbReference type="PANTHER" id="PTHR30069:SF29">
    <property type="entry name" value="HEMOGLOBIN AND HEMOGLOBIN-HAPTOGLOBIN-BINDING PROTEIN 1-RELATED"/>
    <property type="match status" value="1"/>
</dbReference>
<dbReference type="InterPro" id="IPR036942">
    <property type="entry name" value="Beta-barrel_TonB_sf"/>
</dbReference>
<evidence type="ECO:0000313" key="11">
    <source>
        <dbReference type="EMBL" id="MDO1448759.1"/>
    </source>
</evidence>
<reference evidence="11" key="1">
    <citation type="submission" date="2023-07" db="EMBL/GenBank/DDBJ databases">
        <title>The genome sequence of Rhodocytophaga aerolata KACC 12507.</title>
        <authorList>
            <person name="Zhang X."/>
        </authorList>
    </citation>
    <scope>NUCLEOTIDE SEQUENCE</scope>
    <source>
        <strain evidence="11">KACC 12507</strain>
    </source>
</reference>
<gene>
    <name evidence="11" type="ORF">Q0590_20955</name>
</gene>
<dbReference type="Gene3D" id="2.170.130.10">
    <property type="entry name" value="TonB-dependent receptor, plug domain"/>
    <property type="match status" value="1"/>
</dbReference>
<feature type="chain" id="PRO_5045762330" evidence="9">
    <location>
        <begin position="26"/>
        <end position="657"/>
    </location>
</feature>
<evidence type="ECO:0000256" key="5">
    <source>
        <dbReference type="ARBA" id="ARBA00022729"/>
    </source>
</evidence>
<dbReference type="Proteomes" id="UP001168528">
    <property type="component" value="Unassembled WGS sequence"/>
</dbReference>
<dbReference type="InterPro" id="IPR039426">
    <property type="entry name" value="TonB-dep_rcpt-like"/>
</dbReference>
<accession>A0ABT8R9U7</accession>
<evidence type="ECO:0000256" key="7">
    <source>
        <dbReference type="ARBA" id="ARBA00023237"/>
    </source>
</evidence>
<keyword evidence="11" id="KW-0675">Receptor</keyword>
<dbReference type="RefSeq" id="WP_302039558.1">
    <property type="nucleotide sequence ID" value="NZ_JAUKPO010000013.1"/>
</dbReference>
<keyword evidence="5 9" id="KW-0732">Signal</keyword>
<dbReference type="Gene3D" id="2.40.170.20">
    <property type="entry name" value="TonB-dependent receptor, beta-barrel domain"/>
    <property type="match status" value="1"/>
</dbReference>
<dbReference type="PROSITE" id="PS52016">
    <property type="entry name" value="TONB_DEPENDENT_REC_3"/>
    <property type="match status" value="1"/>
</dbReference>
<dbReference type="PANTHER" id="PTHR30069">
    <property type="entry name" value="TONB-DEPENDENT OUTER MEMBRANE RECEPTOR"/>
    <property type="match status" value="1"/>
</dbReference>
<keyword evidence="2 8" id="KW-0813">Transport</keyword>